<proteinExistence type="predicted"/>
<gene>
    <name evidence="2" type="ORF">SNOG_13361</name>
</gene>
<sequence length="109" mass="12224">MLTLLWRSLRHSWKRCCAVLWSQSHAEHTRDDPPVRNQTDGTQGLERSGSLVARSNDHIDSRTHAHHSALTETMYPTYKTQSVASSQQDVLDAPIQGRNGESVAECQAN</sequence>
<dbReference type="KEGG" id="pno:SNOG_13361"/>
<accession>Q0U4F3</accession>
<dbReference type="RefSeq" id="XP_001803571.1">
    <property type="nucleotide sequence ID" value="XM_001803519.1"/>
</dbReference>
<feature type="compositionally biased region" description="Basic and acidic residues" evidence="1">
    <location>
        <begin position="25"/>
        <end position="34"/>
    </location>
</feature>
<reference evidence="3" key="1">
    <citation type="journal article" date="2007" name="Plant Cell">
        <title>Dothideomycete-plant interactions illuminated by genome sequencing and EST analysis of the wheat pathogen Stagonospora nodorum.</title>
        <authorList>
            <person name="Hane J.K."/>
            <person name="Lowe R.G."/>
            <person name="Solomon P.S."/>
            <person name="Tan K.C."/>
            <person name="Schoch C.L."/>
            <person name="Spatafora J.W."/>
            <person name="Crous P.W."/>
            <person name="Kodira C."/>
            <person name="Birren B.W."/>
            <person name="Galagan J.E."/>
            <person name="Torriani S.F."/>
            <person name="McDonald B.A."/>
            <person name="Oliver R.P."/>
        </authorList>
    </citation>
    <scope>NUCLEOTIDE SEQUENCE [LARGE SCALE GENOMIC DNA]</scope>
    <source>
        <strain evidence="3">SN15 / ATCC MYA-4574 / FGSC 10173</strain>
    </source>
</reference>
<evidence type="ECO:0000313" key="3">
    <source>
        <dbReference type="Proteomes" id="UP000001055"/>
    </source>
</evidence>
<evidence type="ECO:0000313" key="2">
    <source>
        <dbReference type="EMBL" id="EAT79245.1"/>
    </source>
</evidence>
<feature type="compositionally biased region" description="Polar residues" evidence="1">
    <location>
        <begin position="78"/>
        <end position="89"/>
    </location>
</feature>
<organism evidence="2 3">
    <name type="scientific">Phaeosphaeria nodorum (strain SN15 / ATCC MYA-4574 / FGSC 10173)</name>
    <name type="common">Glume blotch fungus</name>
    <name type="synonym">Parastagonospora nodorum</name>
    <dbReference type="NCBI Taxonomy" id="321614"/>
    <lineage>
        <taxon>Eukaryota</taxon>
        <taxon>Fungi</taxon>
        <taxon>Dikarya</taxon>
        <taxon>Ascomycota</taxon>
        <taxon>Pezizomycotina</taxon>
        <taxon>Dothideomycetes</taxon>
        <taxon>Pleosporomycetidae</taxon>
        <taxon>Pleosporales</taxon>
        <taxon>Pleosporineae</taxon>
        <taxon>Phaeosphaeriaceae</taxon>
        <taxon>Parastagonospora</taxon>
    </lineage>
</organism>
<dbReference type="AlphaFoldDB" id="Q0U4F3"/>
<dbReference type="GeneID" id="5980488"/>
<dbReference type="InParanoid" id="Q0U4F3"/>
<feature type="region of interest" description="Disordered" evidence="1">
    <location>
        <begin position="24"/>
        <end position="109"/>
    </location>
</feature>
<evidence type="ECO:0000256" key="1">
    <source>
        <dbReference type="SAM" id="MobiDB-lite"/>
    </source>
</evidence>
<name>Q0U4F3_PHANO</name>
<protein>
    <submittedName>
        <fullName evidence="2">Uncharacterized protein</fullName>
    </submittedName>
</protein>
<dbReference type="EMBL" id="CH445350">
    <property type="protein sequence ID" value="EAT79245.1"/>
    <property type="molecule type" value="Genomic_DNA"/>
</dbReference>
<dbReference type="Proteomes" id="UP000001055">
    <property type="component" value="Unassembled WGS sequence"/>
</dbReference>